<keyword evidence="14" id="KW-1185">Reference proteome</keyword>
<keyword evidence="5" id="KW-0862">Zinc</keyword>
<dbReference type="Pfam" id="PF00096">
    <property type="entry name" value="zf-C2H2"/>
    <property type="match status" value="4"/>
</dbReference>
<dbReference type="FunFam" id="3.30.160.60:FF:000025">
    <property type="entry name" value="Spalt-like transcription factor 1"/>
    <property type="match status" value="1"/>
</dbReference>
<dbReference type="OrthoDB" id="9998363at2759"/>
<keyword evidence="2" id="KW-0479">Metal-binding</keyword>
<comment type="caution">
    <text evidence="13">The sequence shown here is derived from an EMBL/GenBank/DDBJ whole genome shotgun (WGS) entry which is preliminary data.</text>
</comment>
<feature type="domain" description="C2H2-type" evidence="12">
    <location>
        <begin position="290"/>
        <end position="317"/>
    </location>
</feature>
<gene>
    <name evidence="13" type="ORF">A3Q56_01894</name>
</gene>
<keyword evidence="7" id="KW-0804">Transcription</keyword>
<feature type="domain" description="C2H2-type" evidence="12">
    <location>
        <begin position="646"/>
        <end position="673"/>
    </location>
</feature>
<keyword evidence="4 10" id="KW-0863">Zinc-finger</keyword>
<evidence type="ECO:0000256" key="4">
    <source>
        <dbReference type="ARBA" id="ARBA00022771"/>
    </source>
</evidence>
<dbReference type="GO" id="GO:0005634">
    <property type="term" value="C:nucleus"/>
    <property type="evidence" value="ECO:0007669"/>
    <property type="project" value="UniProtKB-SubCell"/>
</dbReference>
<comment type="subcellular location">
    <subcellularLocation>
        <location evidence="1">Nucleus</location>
    </subcellularLocation>
</comment>
<evidence type="ECO:0000256" key="8">
    <source>
        <dbReference type="ARBA" id="ARBA00023242"/>
    </source>
</evidence>
<dbReference type="Gene3D" id="3.30.160.60">
    <property type="entry name" value="Classic Zinc Finger"/>
    <property type="match status" value="4"/>
</dbReference>
<keyword evidence="3" id="KW-0677">Repeat</keyword>
<feature type="region of interest" description="Disordered" evidence="11">
    <location>
        <begin position="1"/>
        <end position="41"/>
    </location>
</feature>
<dbReference type="InterPro" id="IPR036236">
    <property type="entry name" value="Znf_C2H2_sf"/>
</dbReference>
<dbReference type="InterPro" id="IPR013087">
    <property type="entry name" value="Znf_C2H2_type"/>
</dbReference>
<feature type="domain" description="C2H2-type" evidence="12">
    <location>
        <begin position="674"/>
        <end position="696"/>
    </location>
</feature>
<dbReference type="PANTHER" id="PTHR23233:SF84">
    <property type="entry name" value="FI23031P1"/>
    <property type="match status" value="1"/>
</dbReference>
<dbReference type="GO" id="GO:0008270">
    <property type="term" value="F:zinc ion binding"/>
    <property type="evidence" value="ECO:0007669"/>
    <property type="project" value="UniProtKB-KW"/>
</dbReference>
<evidence type="ECO:0000313" key="14">
    <source>
        <dbReference type="Proteomes" id="UP000078046"/>
    </source>
</evidence>
<evidence type="ECO:0000259" key="12">
    <source>
        <dbReference type="PROSITE" id="PS50157"/>
    </source>
</evidence>
<dbReference type="GO" id="GO:0000981">
    <property type="term" value="F:DNA-binding transcription factor activity, RNA polymerase II-specific"/>
    <property type="evidence" value="ECO:0007669"/>
    <property type="project" value="TreeGrafter"/>
</dbReference>
<dbReference type="EMBL" id="LWCA01000155">
    <property type="protein sequence ID" value="OAF70383.1"/>
    <property type="molecule type" value="Genomic_DNA"/>
</dbReference>
<dbReference type="FunFam" id="3.30.160.60:FF:000130">
    <property type="entry name" value="Spalt-like transcription factor 4"/>
    <property type="match status" value="1"/>
</dbReference>
<dbReference type="AlphaFoldDB" id="A0A177B9Q5"/>
<dbReference type="GO" id="GO:0000978">
    <property type="term" value="F:RNA polymerase II cis-regulatory region sequence-specific DNA binding"/>
    <property type="evidence" value="ECO:0007669"/>
    <property type="project" value="TreeGrafter"/>
</dbReference>
<evidence type="ECO:0000256" key="11">
    <source>
        <dbReference type="SAM" id="MobiDB-lite"/>
    </source>
</evidence>
<proteinExistence type="inferred from homology"/>
<organism evidence="13 14">
    <name type="scientific">Intoshia linei</name>
    <dbReference type="NCBI Taxonomy" id="1819745"/>
    <lineage>
        <taxon>Eukaryota</taxon>
        <taxon>Metazoa</taxon>
        <taxon>Spiralia</taxon>
        <taxon>Lophotrochozoa</taxon>
        <taxon>Mesozoa</taxon>
        <taxon>Orthonectida</taxon>
        <taxon>Rhopaluridae</taxon>
        <taxon>Intoshia</taxon>
    </lineage>
</organism>
<evidence type="ECO:0000256" key="3">
    <source>
        <dbReference type="ARBA" id="ARBA00022737"/>
    </source>
</evidence>
<dbReference type="SUPFAM" id="SSF57667">
    <property type="entry name" value="beta-beta-alpha zinc fingers"/>
    <property type="match status" value="2"/>
</dbReference>
<feature type="compositionally biased region" description="Basic and acidic residues" evidence="11">
    <location>
        <begin position="10"/>
        <end position="29"/>
    </location>
</feature>
<evidence type="ECO:0000256" key="2">
    <source>
        <dbReference type="ARBA" id="ARBA00022723"/>
    </source>
</evidence>
<dbReference type="PROSITE" id="PS00028">
    <property type="entry name" value="ZINC_FINGER_C2H2_1"/>
    <property type="match status" value="4"/>
</dbReference>
<keyword evidence="8" id="KW-0539">Nucleus</keyword>
<reference evidence="13 14" key="1">
    <citation type="submission" date="2016-04" db="EMBL/GenBank/DDBJ databases">
        <title>The genome of Intoshia linei affirms orthonectids as highly simplified spiralians.</title>
        <authorList>
            <person name="Mikhailov K.V."/>
            <person name="Slusarev G.S."/>
            <person name="Nikitin M.A."/>
            <person name="Logacheva M.D."/>
            <person name="Penin A."/>
            <person name="Aleoshin V."/>
            <person name="Panchin Y.V."/>
        </authorList>
    </citation>
    <scope>NUCLEOTIDE SEQUENCE [LARGE SCALE GENOMIC DNA]</scope>
    <source>
        <strain evidence="13">Intl2013</strain>
        <tissue evidence="13">Whole animal</tissue>
    </source>
</reference>
<evidence type="ECO:0000256" key="9">
    <source>
        <dbReference type="ARBA" id="ARBA00038474"/>
    </source>
</evidence>
<comment type="similarity">
    <text evidence="9">Belongs to the sal C2H2-type zinc-finger protein family.</text>
</comment>
<feature type="domain" description="C2H2-type" evidence="12">
    <location>
        <begin position="318"/>
        <end position="345"/>
    </location>
</feature>
<dbReference type="PANTHER" id="PTHR23233">
    <property type="entry name" value="SAL-LIKE PROTEIN"/>
    <property type="match status" value="1"/>
</dbReference>
<evidence type="ECO:0000256" key="6">
    <source>
        <dbReference type="ARBA" id="ARBA00023015"/>
    </source>
</evidence>
<evidence type="ECO:0000256" key="5">
    <source>
        <dbReference type="ARBA" id="ARBA00022833"/>
    </source>
</evidence>
<dbReference type="Proteomes" id="UP000078046">
    <property type="component" value="Unassembled WGS sequence"/>
</dbReference>
<sequence>MTRSKQSIPKRVDMDLNHISKNSHSDQTHEPSQTDENSQEYLKQNESKININLKKSHEKLNEMSFNNEDSVLIKSKTLDKNLLSFSVDSEKFPNMSKINSVNVDNEMKQFSSKLTKICYHIFNIYNVNFCQNEAIQLIVNLLKIREKQSEYSQNSKNDEKFSEIYQNLLNKHGKNFENSPFSTNINFSQTLFKISEILDDVRSELTSAFSKLLTNFKGLDVNYNGESILKNFMNDKYDKSIKKLFIDSINLKKPLNRASSSETSVISNDNLSKDENYVYNAKENNRDNKNKCELCNKILSSYSALNIHYRKHTGERPFKCKICLHGFTTKGNLKSHLGTHRNQIKSLDNGNSHTLSNEECDTMYKNDLNLNLIKRMNKPNFKLPVNSEKLEKQKIAPVFIPKFHQVDMKNGDLVSNNTQDLQPVNYNDSQTNKKIDCSIDNLKKNIDLAIKCKNDSLLNGHQGNGKSNLDDKFKKFGLKEWKNTANNEKNAAVKIENNQESNIMPLDLSKENLFELRQNFNKMTQSIQINSPQSTTSTETNYSISSKENALTKKCENNLNNNEHANEIDKNLNTKRSSPFPYGYTASNEKKNKLKDEKSDKIEIPILNCAHNLRGQDKFKIENYSMDHDKNYSINSSPKRATSPRHICKTCNKIFSSASALQIHFRIHTGERPFGCLICGKYFATKGNLKVHMTTHLKMISQSCHDGKYISQEDIEPEKMNLLSELAQFIESGLDKPDVSIGSKNISKNLMYSIKNRYEMVNIIMQDNKFVAIPSFDDSKKDMSIN</sequence>
<feature type="region of interest" description="Disordered" evidence="11">
    <location>
        <begin position="566"/>
        <end position="596"/>
    </location>
</feature>
<dbReference type="SMART" id="SM00355">
    <property type="entry name" value="ZnF_C2H2"/>
    <property type="match status" value="4"/>
</dbReference>
<evidence type="ECO:0000256" key="7">
    <source>
        <dbReference type="ARBA" id="ARBA00023163"/>
    </source>
</evidence>
<keyword evidence="6" id="KW-0805">Transcription regulation</keyword>
<evidence type="ECO:0000256" key="10">
    <source>
        <dbReference type="PROSITE-ProRule" id="PRU00042"/>
    </source>
</evidence>
<protein>
    <recommendedName>
        <fullName evidence="12">C2H2-type domain-containing protein</fullName>
    </recommendedName>
</protein>
<evidence type="ECO:0000256" key="1">
    <source>
        <dbReference type="ARBA" id="ARBA00004123"/>
    </source>
</evidence>
<evidence type="ECO:0000313" key="13">
    <source>
        <dbReference type="EMBL" id="OAF70383.1"/>
    </source>
</evidence>
<dbReference type="PROSITE" id="PS50157">
    <property type="entry name" value="ZINC_FINGER_C2H2_2"/>
    <property type="match status" value="4"/>
</dbReference>
<feature type="compositionally biased region" description="Polar residues" evidence="11">
    <location>
        <begin position="30"/>
        <end position="41"/>
    </location>
</feature>
<name>A0A177B9Q5_9BILA</name>
<dbReference type="InterPro" id="IPR051565">
    <property type="entry name" value="Sal_C2H2-zinc-finger"/>
</dbReference>
<accession>A0A177B9Q5</accession>